<keyword evidence="2" id="KW-1185">Reference proteome</keyword>
<dbReference type="Pfam" id="PF13602">
    <property type="entry name" value="ADH_zinc_N_2"/>
    <property type="match status" value="1"/>
</dbReference>
<organism evidence="1 2">
    <name type="scientific">Streptomyces thermocoprophilus</name>
    <dbReference type="NCBI Taxonomy" id="78356"/>
    <lineage>
        <taxon>Bacteria</taxon>
        <taxon>Bacillati</taxon>
        <taxon>Actinomycetota</taxon>
        <taxon>Actinomycetes</taxon>
        <taxon>Kitasatosporales</taxon>
        <taxon>Streptomycetaceae</taxon>
        <taxon>Streptomyces</taxon>
    </lineage>
</organism>
<dbReference type="Proteomes" id="UP001589703">
    <property type="component" value="Unassembled WGS sequence"/>
</dbReference>
<evidence type="ECO:0000313" key="2">
    <source>
        <dbReference type="Proteomes" id="UP001589703"/>
    </source>
</evidence>
<proteinExistence type="predicted"/>
<protein>
    <submittedName>
        <fullName evidence="1">Zinc-binding dehydrogenase</fullName>
    </submittedName>
</protein>
<reference evidence="1 2" key="1">
    <citation type="submission" date="2024-09" db="EMBL/GenBank/DDBJ databases">
        <authorList>
            <person name="Sun Q."/>
            <person name="Mori K."/>
        </authorList>
    </citation>
    <scope>NUCLEOTIDE SEQUENCE [LARGE SCALE GENOMIC DNA]</scope>
    <source>
        <strain evidence="1 2">JCM 10918</strain>
    </source>
</reference>
<name>A0ABV5VBG3_9ACTN</name>
<sequence>MTRTPGGSFERGAVRPVVHGVFALEDAAAVHALIERRGNRGKVVLRP</sequence>
<dbReference type="EMBL" id="JBHMAR010000006">
    <property type="protein sequence ID" value="MFB9735170.1"/>
    <property type="molecule type" value="Genomic_DNA"/>
</dbReference>
<comment type="caution">
    <text evidence="1">The sequence shown here is derived from an EMBL/GenBank/DDBJ whole genome shotgun (WGS) entry which is preliminary data.</text>
</comment>
<dbReference type="Gene3D" id="3.90.180.10">
    <property type="entry name" value="Medium-chain alcohol dehydrogenases, catalytic domain"/>
    <property type="match status" value="1"/>
</dbReference>
<accession>A0ABV5VBG3</accession>
<evidence type="ECO:0000313" key="1">
    <source>
        <dbReference type="EMBL" id="MFB9735170.1"/>
    </source>
</evidence>
<gene>
    <name evidence="1" type="ORF">ACFFRO_08490</name>
</gene>
<dbReference type="RefSeq" id="WP_385858530.1">
    <property type="nucleotide sequence ID" value="NZ_JBHMAR010000006.1"/>
</dbReference>